<dbReference type="RefSeq" id="WP_039390131.1">
    <property type="nucleotide sequence ID" value="NZ_JBCGBG010000010.1"/>
</dbReference>
<keyword evidence="3" id="KW-1185">Reference proteome</keyword>
<evidence type="ECO:0000313" key="3">
    <source>
        <dbReference type="Proteomes" id="UP001468095"/>
    </source>
</evidence>
<protein>
    <submittedName>
        <fullName evidence="2">DUF1173 family protein</fullName>
    </submittedName>
</protein>
<dbReference type="Pfam" id="PF06666">
    <property type="entry name" value="DUF1173"/>
    <property type="match status" value="1"/>
</dbReference>
<comment type="caution">
    <text evidence="2">The sequence shown here is derived from an EMBL/GenBank/DDBJ whole genome shotgun (WGS) entry which is preliminary data.</text>
</comment>
<evidence type="ECO:0000313" key="2">
    <source>
        <dbReference type="EMBL" id="MEL7698329.1"/>
    </source>
</evidence>
<gene>
    <name evidence="2" type="ORF">AABB92_22055</name>
</gene>
<reference evidence="2 3" key="1">
    <citation type="submission" date="2024-04" db="EMBL/GenBank/DDBJ databases">
        <authorList>
            <person name="Suleimanova A.D."/>
            <person name="Pudova D.S."/>
            <person name="Shagimardanova E.I."/>
            <person name="Sharipova M.R."/>
        </authorList>
    </citation>
    <scope>NUCLEOTIDE SEQUENCE [LARGE SCALE GENOMIC DNA]</scope>
    <source>
        <strain evidence="2 3">3.1</strain>
    </source>
</reference>
<sequence>MGKGTTFSAQITGLPQGGIFQPHEQLDYDSDWRKKLGDAYANKVEARVTCLCKGKPDDLTLRRLVVRYLKDSDRYSLSGWKHSGGQHRHDCRFYSVWPDDTSAGAYLSSVVRVNDDGTFSITLPVGLSRQNGTDKPISDVNPARHPRTGKSKPSMSLLGLGHFIWQQAEINTWKPQYVKNRPRNALWLASRISGMAQNIRVSRLTLADVLLVSAAGEGTQKQANQQRVRYATENKKRLMAIALLKADAKDGYTALQAGRLSLSSPIGFPTLNVSPNTLRACERSFGSELNAWKAGHKVVAIVETEPPTLRFERINGHNVPIREAEVIGIALMRVTPRFIPVDSGYEAIIEARLCEEERSFIKPLRFDAEEDTLPDFVLTDVDGKESVPMEVFGMNTDEYSARRAVKTEIYNKEFGADGWWSWDATVKNAEDNIPPFPAQNSSS</sequence>
<dbReference type="Proteomes" id="UP001468095">
    <property type="component" value="Unassembled WGS sequence"/>
</dbReference>
<name>A0ABU9MQI5_9GAMM</name>
<dbReference type="EMBL" id="JBCGBG010000010">
    <property type="protein sequence ID" value="MEL7698329.1"/>
    <property type="molecule type" value="Genomic_DNA"/>
</dbReference>
<feature type="region of interest" description="Disordered" evidence="1">
    <location>
        <begin position="131"/>
        <end position="152"/>
    </location>
</feature>
<proteinExistence type="predicted"/>
<evidence type="ECO:0000256" key="1">
    <source>
        <dbReference type="SAM" id="MobiDB-lite"/>
    </source>
</evidence>
<accession>A0ABU9MQI5</accession>
<dbReference type="InterPro" id="IPR009553">
    <property type="entry name" value="DUF1173"/>
</dbReference>
<organism evidence="2 3">
    <name type="scientific">Pantoea brenneri</name>
    <dbReference type="NCBI Taxonomy" id="472694"/>
    <lineage>
        <taxon>Bacteria</taxon>
        <taxon>Pseudomonadati</taxon>
        <taxon>Pseudomonadota</taxon>
        <taxon>Gammaproteobacteria</taxon>
        <taxon>Enterobacterales</taxon>
        <taxon>Erwiniaceae</taxon>
        <taxon>Pantoea</taxon>
    </lineage>
</organism>